<dbReference type="InterPro" id="IPR027417">
    <property type="entry name" value="P-loop_NTPase"/>
</dbReference>
<organism evidence="1 2">
    <name type="scientific">Flavobacterium saccharophilum</name>
    <dbReference type="NCBI Taxonomy" id="29534"/>
    <lineage>
        <taxon>Bacteria</taxon>
        <taxon>Pseudomonadati</taxon>
        <taxon>Bacteroidota</taxon>
        <taxon>Flavobacteriia</taxon>
        <taxon>Flavobacteriales</taxon>
        <taxon>Flavobacteriaceae</taxon>
        <taxon>Flavobacterium</taxon>
    </lineage>
</organism>
<sequence length="1227" mass="142139">MNYKVFFAFQMDVEDKFGKGFIQSAIEIAIAKFRSEGTNVSLDFGFRKTPGTPLLIDEMLRKSNESDMVIVDLTYTSAKEFLAAEIIGEDADSTSIRIPKGDRKLSPNPNVLLETGYAWAKKGTYRTLAVMNEAYGSPSDLPVDLKGFRWGITYNLNESNNENRKAVRAELAKDFYDAIKAAIHSESDYQRDKWKPLRLHKDWSPKDYQTVYLPTSNIKEKIKQLRIDLERTDRPQRIVGPKNSGKTRLAYELYREIDSSLPKVDNLEKILYYDIDGSDYRSIENKLLDLQTLNQRKIVILDNCPLKIHKKVFNEYFYDSHISLLTISNDEDGEGASHFVDQDFANEIIEKISNENGNPRNTNFIIENAKGNLRNALAMIGKIPEGSEGFSTDYNEKWNQLLGADLGEPEVLNLLEELSLFTHVGYYDSFQPQSEFLLSQTGIATREDLELIINKLEEIGIVKIAGDFIVLEVFVEELAFNRLEKLANEDVEQFFTKITEIGLSKQFSKRLIELNKLKGAHHLIEILSVEGGLLTKYEFVNSEQGARIIMGLAELEPDKILNALESFLNTKSNEELIEIKEGRRYLVWALERLVFRKQTFNGAAKLLYRLAVAENENIGNNAKSQFIQLFQCVLPATEATLDDRIELLNELIQSENGSFNIINAALDRGLMVHGFTRMGGADLQAGEKLQDYNPTGAEIFKYWEDIINYVIQLESYDVLVNRLNSQIFSGNQKAMVDAVEKMLEKKSEIDKNLRQQFDYILSEKRELPKDIFDKIQELLNKYTKNTIREKLEFMVALAPYSTYKGKDGNIINRSEVKANEFANEFADLKDKSWMNDLDVLLQDEQRLTFGFAKNIANNNPDYSELIETAIQKLEQIPFEKQNISFIEGYLAGILNQDFIRDTISRFLKNDKVNYHSIKLTRYLLLEINDLEILYPLIEKNPNYAISLQYLSIKTLSEDEIINFIEWLKNIEPYGWWVAIDLCEFNFKKELDLTDKVLNLFKQLLQREGVLKGEGTYNAFSMRQYVELLRKLEAKGLDDSTVQFLAIEVISATKELSLKHENSIEDILEIILKDYWNISWPIIALEMQRNDFYGWYNLKKLLKAYHNFEESKLLDWMDQYPFESPQKIIQFIQFSVKNQDEEVWSALAMEMFKRFAENDVFLQNLSSVLHSYFWSGSLVPLFESRINLLQQLLNHPQVKIQEFAKENIIDFEEKIEREKRKDENYGLE</sequence>
<accession>A0A1M7HZ40</accession>
<dbReference type="RefSeq" id="WP_139257019.1">
    <property type="nucleotide sequence ID" value="NZ_FRBY01000004.1"/>
</dbReference>
<name>A0A1M7HZ40_9FLAO</name>
<dbReference type="STRING" id="29534.SAMN05444366_2925"/>
<dbReference type="EMBL" id="FRBY01000004">
    <property type="protein sequence ID" value="SHM33407.1"/>
    <property type="molecule type" value="Genomic_DNA"/>
</dbReference>
<dbReference type="OrthoDB" id="8910972at2"/>
<evidence type="ECO:0000313" key="1">
    <source>
        <dbReference type="EMBL" id="SHM33407.1"/>
    </source>
</evidence>
<keyword evidence="2" id="KW-1185">Reference proteome</keyword>
<reference evidence="2" key="1">
    <citation type="submission" date="2016-11" db="EMBL/GenBank/DDBJ databases">
        <authorList>
            <person name="Varghese N."/>
            <person name="Submissions S."/>
        </authorList>
    </citation>
    <scope>NUCLEOTIDE SEQUENCE [LARGE SCALE GENOMIC DNA]</scope>
    <source>
        <strain evidence="2">DSM 1811</strain>
    </source>
</reference>
<proteinExistence type="predicted"/>
<dbReference type="AlphaFoldDB" id="A0A1M7HZ40"/>
<protein>
    <submittedName>
        <fullName evidence="1">Uncharacterized protein</fullName>
    </submittedName>
</protein>
<gene>
    <name evidence="1" type="ORF">SAMN05444366_2925</name>
</gene>
<dbReference type="Proteomes" id="UP000184121">
    <property type="component" value="Unassembled WGS sequence"/>
</dbReference>
<evidence type="ECO:0000313" key="2">
    <source>
        <dbReference type="Proteomes" id="UP000184121"/>
    </source>
</evidence>
<dbReference type="SUPFAM" id="SSF52540">
    <property type="entry name" value="P-loop containing nucleoside triphosphate hydrolases"/>
    <property type="match status" value="1"/>
</dbReference>